<evidence type="ECO:0000313" key="7">
    <source>
        <dbReference type="Proteomes" id="UP000727407"/>
    </source>
</evidence>
<dbReference type="Gene3D" id="1.20.1070.10">
    <property type="entry name" value="Rhodopsin 7-helix transmembrane proteins"/>
    <property type="match status" value="1"/>
</dbReference>
<comment type="caution">
    <text evidence="6">The sequence shown here is derived from an EMBL/GenBank/DDBJ whole genome shotgun (WGS) entry which is preliminary data.</text>
</comment>
<proteinExistence type="predicted"/>
<dbReference type="PANTHER" id="PTHR12011:SF58">
    <property type="entry name" value="ADHESION G-PROTEIN COUPLED RECEPTOR D2"/>
    <property type="match status" value="1"/>
</dbReference>
<dbReference type="EMBL" id="QNUK01000360">
    <property type="protein sequence ID" value="KAF5894699.1"/>
    <property type="molecule type" value="Genomic_DNA"/>
</dbReference>
<dbReference type="GO" id="GO:0004930">
    <property type="term" value="F:G protein-coupled receptor activity"/>
    <property type="evidence" value="ECO:0007669"/>
    <property type="project" value="InterPro"/>
</dbReference>
<evidence type="ECO:0000256" key="2">
    <source>
        <dbReference type="ARBA" id="ARBA00022692"/>
    </source>
</evidence>
<dbReference type="InterPro" id="IPR000832">
    <property type="entry name" value="GPCR_2_secretin-like"/>
</dbReference>
<evidence type="ECO:0000256" key="3">
    <source>
        <dbReference type="ARBA" id="ARBA00022989"/>
    </source>
</evidence>
<keyword evidence="3 5" id="KW-1133">Transmembrane helix</keyword>
<dbReference type="Pfam" id="PF00002">
    <property type="entry name" value="7tm_2"/>
    <property type="match status" value="1"/>
</dbReference>
<comment type="subcellular location">
    <subcellularLocation>
        <location evidence="1">Membrane</location>
        <topology evidence="1">Multi-pass membrane protein</topology>
    </subcellularLocation>
</comment>
<dbReference type="Proteomes" id="UP000727407">
    <property type="component" value="Unassembled WGS sequence"/>
</dbReference>
<dbReference type="GO" id="GO:0005886">
    <property type="term" value="C:plasma membrane"/>
    <property type="evidence" value="ECO:0007669"/>
    <property type="project" value="TreeGrafter"/>
</dbReference>
<keyword evidence="7" id="KW-1185">Reference proteome</keyword>
<dbReference type="GO" id="GO:0007189">
    <property type="term" value="P:adenylate cyclase-activating G protein-coupled receptor signaling pathway"/>
    <property type="evidence" value="ECO:0007669"/>
    <property type="project" value="TreeGrafter"/>
</dbReference>
<evidence type="ECO:0000256" key="4">
    <source>
        <dbReference type="ARBA" id="ARBA00023136"/>
    </source>
</evidence>
<feature type="transmembrane region" description="Helical" evidence="5">
    <location>
        <begin position="25"/>
        <end position="45"/>
    </location>
</feature>
<feature type="non-terminal residue" evidence="6">
    <location>
        <position position="93"/>
    </location>
</feature>
<protein>
    <submittedName>
        <fullName evidence="6">Adhesion G-protein coupled receptor D2-like</fullName>
    </submittedName>
</protein>
<gene>
    <name evidence="6" type="ORF">DAT39_015584</name>
</gene>
<evidence type="ECO:0000256" key="1">
    <source>
        <dbReference type="ARBA" id="ARBA00004141"/>
    </source>
</evidence>
<dbReference type="AlphaFoldDB" id="A0A8J4UB63"/>
<keyword evidence="4 5" id="KW-0472">Membrane</keyword>
<evidence type="ECO:0000313" key="6">
    <source>
        <dbReference type="EMBL" id="KAF5894699.1"/>
    </source>
</evidence>
<evidence type="ECO:0000256" key="5">
    <source>
        <dbReference type="SAM" id="Phobius"/>
    </source>
</evidence>
<dbReference type="OrthoDB" id="8915827at2759"/>
<accession>A0A8J4UB63</accession>
<dbReference type="PANTHER" id="PTHR12011">
    <property type="entry name" value="ADHESION G-PROTEIN COUPLED RECEPTOR"/>
    <property type="match status" value="1"/>
</dbReference>
<feature type="non-terminal residue" evidence="6">
    <location>
        <position position="1"/>
    </location>
</feature>
<reference evidence="6" key="1">
    <citation type="submission" date="2020-07" db="EMBL/GenBank/DDBJ databases">
        <title>Clarias magur genome sequencing, assembly and annotation.</title>
        <authorList>
            <person name="Kushwaha B."/>
            <person name="Kumar R."/>
            <person name="Das P."/>
            <person name="Joshi C.G."/>
            <person name="Kumar D."/>
            <person name="Nagpure N.S."/>
            <person name="Pandey M."/>
            <person name="Agarwal S."/>
            <person name="Srivastava S."/>
            <person name="Singh M."/>
            <person name="Sahoo L."/>
            <person name="Jayasankar P."/>
            <person name="Meher P.K."/>
            <person name="Koringa P.G."/>
            <person name="Iquebal M.A."/>
            <person name="Das S.P."/>
            <person name="Bit A."/>
            <person name="Patnaik S."/>
            <person name="Patel N."/>
            <person name="Shah T.M."/>
            <person name="Hinsu A."/>
            <person name="Jena J.K."/>
        </authorList>
    </citation>
    <scope>NUCLEOTIDE SEQUENCE</scope>
    <source>
        <strain evidence="6">CIFAMagur01</strain>
        <tissue evidence="6">Testis</tissue>
    </source>
</reference>
<keyword evidence="2 5" id="KW-0812">Transmembrane</keyword>
<name>A0A8J4UB63_CLAMG</name>
<organism evidence="6 7">
    <name type="scientific">Clarias magur</name>
    <name type="common">Asian catfish</name>
    <name type="synonym">Macropteronotus magur</name>
    <dbReference type="NCBI Taxonomy" id="1594786"/>
    <lineage>
        <taxon>Eukaryota</taxon>
        <taxon>Metazoa</taxon>
        <taxon>Chordata</taxon>
        <taxon>Craniata</taxon>
        <taxon>Vertebrata</taxon>
        <taxon>Euteleostomi</taxon>
        <taxon>Actinopterygii</taxon>
        <taxon>Neopterygii</taxon>
        <taxon>Teleostei</taxon>
        <taxon>Ostariophysi</taxon>
        <taxon>Siluriformes</taxon>
        <taxon>Clariidae</taxon>
        <taxon>Clarias</taxon>
    </lineage>
</organism>
<sequence>LPVLIVSVTLASASGNYTADDHCWLSTHNGVIWGFVGPVIFIITVRKRVYSHNIKVNILVLTRVVIITTSTAKRRSLMMADSTSPIKQVSEQI</sequence>
<keyword evidence="6" id="KW-0675">Receptor</keyword>